<dbReference type="PANTHER" id="PTHR14964">
    <property type="entry name" value="NUCLEAR RECEPTOR BINDING FACTOR 2"/>
    <property type="match status" value="1"/>
</dbReference>
<dbReference type="Proteomes" id="UP001168821">
    <property type="component" value="Unassembled WGS sequence"/>
</dbReference>
<dbReference type="GO" id="GO:0006914">
    <property type="term" value="P:autophagy"/>
    <property type="evidence" value="ECO:0007669"/>
    <property type="project" value="InterPro"/>
</dbReference>
<protein>
    <recommendedName>
        <fullName evidence="2">Nuclear receptor-binding factor 2 MIT domain-containing protein</fullName>
    </recommendedName>
</protein>
<dbReference type="InterPro" id="IPR033393">
    <property type="entry name" value="NRBF2_MIT"/>
</dbReference>
<gene>
    <name evidence="3" type="ORF">Zmor_000759</name>
</gene>
<proteinExistence type="predicted"/>
<dbReference type="SUPFAM" id="SSF140361">
    <property type="entry name" value="MIT domain-like"/>
    <property type="match status" value="1"/>
</dbReference>
<feature type="coiled-coil region" evidence="1">
    <location>
        <begin position="170"/>
        <end position="204"/>
    </location>
</feature>
<evidence type="ECO:0000313" key="4">
    <source>
        <dbReference type="Proteomes" id="UP001168821"/>
    </source>
</evidence>
<feature type="domain" description="Nuclear receptor-binding factor 2 MIT" evidence="2">
    <location>
        <begin position="3"/>
        <end position="66"/>
    </location>
</feature>
<keyword evidence="1" id="KW-0175">Coiled coil</keyword>
<evidence type="ECO:0000256" key="1">
    <source>
        <dbReference type="SAM" id="Coils"/>
    </source>
</evidence>
<dbReference type="AlphaFoldDB" id="A0AA38MR25"/>
<organism evidence="3 4">
    <name type="scientific">Zophobas morio</name>
    <dbReference type="NCBI Taxonomy" id="2755281"/>
    <lineage>
        <taxon>Eukaryota</taxon>
        <taxon>Metazoa</taxon>
        <taxon>Ecdysozoa</taxon>
        <taxon>Arthropoda</taxon>
        <taxon>Hexapoda</taxon>
        <taxon>Insecta</taxon>
        <taxon>Pterygota</taxon>
        <taxon>Neoptera</taxon>
        <taxon>Endopterygota</taxon>
        <taxon>Coleoptera</taxon>
        <taxon>Polyphaga</taxon>
        <taxon>Cucujiformia</taxon>
        <taxon>Tenebrionidae</taxon>
        <taxon>Zophobas</taxon>
    </lineage>
</organism>
<accession>A0AA38MR25</accession>
<comment type="caution">
    <text evidence="3">The sequence shown here is derived from an EMBL/GenBank/DDBJ whole genome shotgun (WGS) entry which is preliminary data.</text>
</comment>
<reference evidence="3" key="1">
    <citation type="journal article" date="2023" name="G3 (Bethesda)">
        <title>Whole genome assemblies of Zophobas morio and Tenebrio molitor.</title>
        <authorList>
            <person name="Kaur S."/>
            <person name="Stinson S.A."/>
            <person name="diCenzo G.C."/>
        </authorList>
    </citation>
    <scope>NUCLEOTIDE SEQUENCE</scope>
    <source>
        <strain evidence="3">QUZm001</strain>
    </source>
</reference>
<dbReference type="Pfam" id="PF17169">
    <property type="entry name" value="NRBF2_MIT"/>
    <property type="match status" value="1"/>
</dbReference>
<name>A0AA38MR25_9CUCU</name>
<dbReference type="PANTHER" id="PTHR14964:SF2">
    <property type="entry name" value="NUCLEAR RECEPTOR-BINDING FACTOR 2"/>
    <property type="match status" value="1"/>
</dbReference>
<sequence>MENSPLNKAHQLDRRAEALLKQKKFDESMECHKDAMRYLHDSLQLTDNARSRESLQLQIDSHQKLVDSLKIKKTQFEDLRRYQESVKNRVVNFECESGETLQQEIYRTMETHDSLIEVLIKRNCDDEYMATYVTDEEKTTTSDTCDGLNISGKKRQVDVMTHLEEFRGLSEKLRELVQALVVQLEERENEIARLKATVYKLECEKNKDGAKTSNTLKVITDSSGGTSPYVFSPCSELSPEVHEIRGLPSLAPLEMPNFDFSSLIKNTNNLNLNGTNN</sequence>
<keyword evidence="4" id="KW-1185">Reference proteome</keyword>
<dbReference type="InterPro" id="IPR039679">
    <property type="entry name" value="NRBF2"/>
</dbReference>
<evidence type="ECO:0000259" key="2">
    <source>
        <dbReference type="Pfam" id="PF17169"/>
    </source>
</evidence>
<dbReference type="EMBL" id="JALNTZ010000001">
    <property type="protein sequence ID" value="KAJ3665256.1"/>
    <property type="molecule type" value="Genomic_DNA"/>
</dbReference>
<dbReference type="Gene3D" id="1.20.58.80">
    <property type="entry name" value="Phosphotransferase system, lactose/cellobiose-type IIA subunit"/>
    <property type="match status" value="1"/>
</dbReference>
<evidence type="ECO:0000313" key="3">
    <source>
        <dbReference type="EMBL" id="KAJ3665256.1"/>
    </source>
</evidence>